<evidence type="ECO:0000256" key="3">
    <source>
        <dbReference type="ARBA" id="ARBA00008258"/>
    </source>
</evidence>
<dbReference type="OrthoDB" id="9810191at2"/>
<dbReference type="GO" id="GO:0000049">
    <property type="term" value="F:tRNA binding"/>
    <property type="evidence" value="ECO:0007669"/>
    <property type="project" value="UniProtKB-UniRule"/>
</dbReference>
<feature type="binding site" evidence="16">
    <location>
        <position position="161"/>
    </location>
    <ligand>
        <name>Zn(2+)</name>
        <dbReference type="ChEBI" id="CHEBI:29105"/>
    </ligand>
</feature>
<keyword evidence="7 16" id="KW-0436">Ligase</keyword>
<dbReference type="SUPFAM" id="SSF57770">
    <property type="entry name" value="Methionyl-tRNA synthetase (MetRS), Zn-domain"/>
    <property type="match status" value="1"/>
</dbReference>
<dbReference type="GO" id="GO:0046872">
    <property type="term" value="F:metal ion binding"/>
    <property type="evidence" value="ECO:0007669"/>
    <property type="project" value="UniProtKB-KW"/>
</dbReference>
<keyword evidence="10 16" id="KW-0862">Zinc</keyword>
<comment type="function">
    <text evidence="1 16">Is required not only for elongation of protein synthesis but also for the initiation of all mRNA translation through initiator tRNA(fMet) aminoacylation.</text>
</comment>
<proteinExistence type="inferred from homology"/>
<evidence type="ECO:0000256" key="17">
    <source>
        <dbReference type="SAM" id="MobiDB-lite"/>
    </source>
</evidence>
<protein>
    <recommendedName>
        <fullName evidence="16">Methionine--tRNA ligase</fullName>
        <ecNumber evidence="16">6.1.1.10</ecNumber>
    </recommendedName>
    <alternativeName>
        <fullName evidence="16">Methionyl-tRNA synthetase</fullName>
        <shortName evidence="16">MetRS</shortName>
    </alternativeName>
</protein>
<comment type="subcellular location">
    <subcellularLocation>
        <location evidence="2 16">Cytoplasm</location>
    </subcellularLocation>
</comment>
<dbReference type="InterPro" id="IPR004495">
    <property type="entry name" value="Met-tRNA-synth_bsu_C"/>
</dbReference>
<dbReference type="SUPFAM" id="SSF52374">
    <property type="entry name" value="Nucleotidylyl transferase"/>
    <property type="match status" value="1"/>
</dbReference>
<comment type="caution">
    <text evidence="19">The sequence shown here is derived from an EMBL/GenBank/DDBJ whole genome shotgun (WGS) entry which is preliminary data.</text>
</comment>
<dbReference type="InterPro" id="IPR002547">
    <property type="entry name" value="tRNA-bd_dom"/>
</dbReference>
<dbReference type="Pfam" id="PF19303">
    <property type="entry name" value="Anticodon_3"/>
    <property type="match status" value="1"/>
</dbReference>
<keyword evidence="11 16" id="KW-0067">ATP-binding</keyword>
<keyword evidence="12 16" id="KW-0694">RNA-binding</keyword>
<dbReference type="InterPro" id="IPR014758">
    <property type="entry name" value="Met-tRNA_synth"/>
</dbReference>
<evidence type="ECO:0000259" key="18">
    <source>
        <dbReference type="PROSITE" id="PS50886"/>
    </source>
</evidence>
<feature type="binding site" evidence="16">
    <location>
        <position position="342"/>
    </location>
    <ligand>
        <name>ATP</name>
        <dbReference type="ChEBI" id="CHEBI:30616"/>
    </ligand>
</feature>
<evidence type="ECO:0000256" key="11">
    <source>
        <dbReference type="ARBA" id="ARBA00022840"/>
    </source>
</evidence>
<dbReference type="PRINTS" id="PR01041">
    <property type="entry name" value="TRNASYNTHMET"/>
</dbReference>
<evidence type="ECO:0000256" key="4">
    <source>
        <dbReference type="ARBA" id="ARBA00011738"/>
    </source>
</evidence>
<keyword evidence="8 16" id="KW-0479">Metal-binding</keyword>
<comment type="catalytic activity">
    <reaction evidence="15 16">
        <text>tRNA(Met) + L-methionine + ATP = L-methionyl-tRNA(Met) + AMP + diphosphate</text>
        <dbReference type="Rhea" id="RHEA:13481"/>
        <dbReference type="Rhea" id="RHEA-COMP:9667"/>
        <dbReference type="Rhea" id="RHEA-COMP:9698"/>
        <dbReference type="ChEBI" id="CHEBI:30616"/>
        <dbReference type="ChEBI" id="CHEBI:33019"/>
        <dbReference type="ChEBI" id="CHEBI:57844"/>
        <dbReference type="ChEBI" id="CHEBI:78442"/>
        <dbReference type="ChEBI" id="CHEBI:78530"/>
        <dbReference type="ChEBI" id="CHEBI:456215"/>
        <dbReference type="EC" id="6.1.1.10"/>
    </reaction>
</comment>
<evidence type="ECO:0000256" key="10">
    <source>
        <dbReference type="ARBA" id="ARBA00022833"/>
    </source>
</evidence>
<dbReference type="InterPro" id="IPR041872">
    <property type="entry name" value="Anticodon_Met"/>
</dbReference>
<dbReference type="NCBIfam" id="TIGR00398">
    <property type="entry name" value="metG"/>
    <property type="match status" value="1"/>
</dbReference>
<dbReference type="EMBL" id="SMFQ01000004">
    <property type="protein sequence ID" value="TCJ84860.1"/>
    <property type="molecule type" value="Genomic_DNA"/>
</dbReference>
<comment type="cofactor">
    <cofactor evidence="16">
        <name>Zn(2+)</name>
        <dbReference type="ChEBI" id="CHEBI:29105"/>
    </cofactor>
    <text evidence="16">Binds 1 zinc ion per subunit.</text>
</comment>
<dbReference type="AlphaFoldDB" id="A0A4R1EVU5"/>
<dbReference type="InterPro" id="IPR023458">
    <property type="entry name" value="Met-tRNA_ligase_1"/>
</dbReference>
<keyword evidence="5 16" id="KW-0963">Cytoplasm</keyword>
<dbReference type="PANTHER" id="PTHR45765:SF1">
    <property type="entry name" value="METHIONINE--TRNA LIGASE, CYTOPLASMIC"/>
    <property type="match status" value="1"/>
</dbReference>
<dbReference type="RefSeq" id="WP_131906589.1">
    <property type="nucleotide sequence ID" value="NZ_BAAAFU010000006.1"/>
</dbReference>
<evidence type="ECO:0000313" key="20">
    <source>
        <dbReference type="Proteomes" id="UP000294887"/>
    </source>
</evidence>
<dbReference type="Proteomes" id="UP000294887">
    <property type="component" value="Unassembled WGS sequence"/>
</dbReference>
<dbReference type="SUPFAM" id="SSF47323">
    <property type="entry name" value="Anticodon-binding domain of a subclass of class I aminoacyl-tRNA synthetases"/>
    <property type="match status" value="1"/>
</dbReference>
<evidence type="ECO:0000313" key="19">
    <source>
        <dbReference type="EMBL" id="TCJ84860.1"/>
    </source>
</evidence>
<dbReference type="InterPro" id="IPR014729">
    <property type="entry name" value="Rossmann-like_a/b/a_fold"/>
</dbReference>
<dbReference type="FunFam" id="2.40.50.140:FF:000042">
    <property type="entry name" value="Methionine--tRNA ligase"/>
    <property type="match status" value="1"/>
</dbReference>
<dbReference type="CDD" id="cd07957">
    <property type="entry name" value="Anticodon_Ia_Met"/>
    <property type="match status" value="1"/>
</dbReference>
<keyword evidence="9 16" id="KW-0547">Nucleotide-binding</keyword>
<gene>
    <name evidence="16" type="primary">metG</name>
    <name evidence="19" type="ORF">EV695_2823</name>
</gene>
<comment type="similarity">
    <text evidence="3 16">Belongs to the class-I aminoacyl-tRNA synthetase family. MetG type 1 subfamily.</text>
</comment>
<dbReference type="InterPro" id="IPR009080">
    <property type="entry name" value="tRNAsynth_Ia_anticodon-bd"/>
</dbReference>
<dbReference type="Gene3D" id="2.20.28.20">
    <property type="entry name" value="Methionyl-tRNA synthetase, Zn-domain"/>
    <property type="match status" value="1"/>
</dbReference>
<dbReference type="PROSITE" id="PS00178">
    <property type="entry name" value="AA_TRNA_LIGASE_I"/>
    <property type="match status" value="1"/>
</dbReference>
<dbReference type="Pfam" id="PF01588">
    <property type="entry name" value="tRNA_bind"/>
    <property type="match status" value="1"/>
</dbReference>
<accession>A0A4R1EVU5</accession>
<feature type="domain" description="TRNA-binding" evidence="18">
    <location>
        <begin position="606"/>
        <end position="711"/>
    </location>
</feature>
<dbReference type="NCBIfam" id="TIGR00399">
    <property type="entry name" value="metG_C_term"/>
    <property type="match status" value="1"/>
</dbReference>
<dbReference type="GO" id="GO:0005524">
    <property type="term" value="F:ATP binding"/>
    <property type="evidence" value="ECO:0007669"/>
    <property type="project" value="UniProtKB-UniRule"/>
</dbReference>
<evidence type="ECO:0000256" key="9">
    <source>
        <dbReference type="ARBA" id="ARBA00022741"/>
    </source>
</evidence>
<dbReference type="Gene3D" id="2.40.50.140">
    <property type="entry name" value="Nucleic acid-binding proteins"/>
    <property type="match status" value="1"/>
</dbReference>
<evidence type="ECO:0000256" key="8">
    <source>
        <dbReference type="ARBA" id="ARBA00022723"/>
    </source>
</evidence>
<feature type="compositionally biased region" description="Basic and acidic residues" evidence="17">
    <location>
        <begin position="573"/>
        <end position="583"/>
    </location>
</feature>
<dbReference type="Pfam" id="PF09334">
    <property type="entry name" value="tRNA-synt_1g"/>
    <property type="match status" value="1"/>
</dbReference>
<feature type="short sequence motif" description="'HIGH' region" evidence="16">
    <location>
        <begin position="17"/>
        <end position="27"/>
    </location>
</feature>
<feature type="region of interest" description="Disordered" evidence="17">
    <location>
        <begin position="568"/>
        <end position="596"/>
    </location>
</feature>
<keyword evidence="13 16" id="KW-0648">Protein biosynthesis</keyword>
<keyword evidence="6 16" id="KW-0820">tRNA-binding</keyword>
<evidence type="ECO:0000256" key="13">
    <source>
        <dbReference type="ARBA" id="ARBA00022917"/>
    </source>
</evidence>
<evidence type="ECO:0000256" key="14">
    <source>
        <dbReference type="ARBA" id="ARBA00023146"/>
    </source>
</evidence>
<evidence type="ECO:0000256" key="1">
    <source>
        <dbReference type="ARBA" id="ARBA00003314"/>
    </source>
</evidence>
<dbReference type="Gene3D" id="1.10.730.10">
    <property type="entry name" value="Isoleucyl-tRNA Synthetase, Domain 1"/>
    <property type="match status" value="1"/>
</dbReference>
<evidence type="ECO:0000256" key="7">
    <source>
        <dbReference type="ARBA" id="ARBA00022598"/>
    </source>
</evidence>
<feature type="binding site" evidence="16">
    <location>
        <position position="148"/>
    </location>
    <ligand>
        <name>Zn(2+)</name>
        <dbReference type="ChEBI" id="CHEBI:29105"/>
    </ligand>
</feature>
<keyword evidence="14 16" id="KW-0030">Aminoacyl-tRNA synthetase</keyword>
<dbReference type="NCBIfam" id="NF001100">
    <property type="entry name" value="PRK00133.1"/>
    <property type="match status" value="1"/>
</dbReference>
<organism evidence="19 20">
    <name type="scientific">Cocleimonas flava</name>
    <dbReference type="NCBI Taxonomy" id="634765"/>
    <lineage>
        <taxon>Bacteria</taxon>
        <taxon>Pseudomonadati</taxon>
        <taxon>Pseudomonadota</taxon>
        <taxon>Gammaproteobacteria</taxon>
        <taxon>Thiotrichales</taxon>
        <taxon>Thiotrichaceae</taxon>
        <taxon>Cocleimonas</taxon>
    </lineage>
</organism>
<evidence type="ECO:0000256" key="16">
    <source>
        <dbReference type="HAMAP-Rule" id="MF_00098"/>
    </source>
</evidence>
<dbReference type="HAMAP" id="MF_00098">
    <property type="entry name" value="Met_tRNA_synth_type1"/>
    <property type="match status" value="1"/>
</dbReference>
<dbReference type="GO" id="GO:0004825">
    <property type="term" value="F:methionine-tRNA ligase activity"/>
    <property type="evidence" value="ECO:0007669"/>
    <property type="project" value="UniProtKB-UniRule"/>
</dbReference>
<dbReference type="CDD" id="cd02800">
    <property type="entry name" value="tRNA_bind_EcMetRS_like"/>
    <property type="match status" value="1"/>
</dbReference>
<dbReference type="EC" id="6.1.1.10" evidence="16"/>
<dbReference type="InterPro" id="IPR001412">
    <property type="entry name" value="aa-tRNA-synth_I_CS"/>
</dbReference>
<dbReference type="InterPro" id="IPR033911">
    <property type="entry name" value="MetRS_core"/>
</dbReference>
<dbReference type="SUPFAM" id="SSF50249">
    <property type="entry name" value="Nucleic acid-binding proteins"/>
    <property type="match status" value="1"/>
</dbReference>
<sequence length="711" mass="80418">MNPVEKPRKILITSALPYANGPIHLGHMVEYIQTDIWARFQRLRGNSCIFAWADDAHGTPIMLRAQQEGIEPQELIDKMKQEHERDFNDFLISYDNFHTTHSEENKYFSETIYLAAKAKGNIATKTIKQAYDPEANMFLPDRFIKGECPNCGTPDQYGDNCESCGATYSTTEVVNPYSVVTGATPIEKDSEHYFFKISDYADFLKEWVNSGSVQKEIANKMNEWLEDGLNDWDISRDAPYWGFKIPGTEDKYFYVWLDAPIGYIASFKNYCDREDVDIDFDEYWSAERNQNNETELYHFIGKDIAYFHTLFWPAVLKSADMRLPTAVFCHGFLNVNGQKMSKSRGTFIQARVFLDHLPAEPLRYYYAAKLSNTVDDIDLNLKDFQLRINSDLVGKVVNIASRCAGFISKKFDGKLSATLADEALYQQFIDASDSIAQAYEDRRYSKAMREIMALADLANQYVDEKQPWVLAKDETRQQEVQDICSLGINMFRAIITYLKPVLPELAAKSEDFLNAGELSWNDIATPLLSSEIKKFRPLMTRIEEDKVDAMLEANKLLLAEAATLQAKTNTNNTEKDTDTKMSDASESATKATKEQDPISPTIEFDDFAKIDLRVVKILKAEHVEGADKLLQLTLDLGEGESKGQRNVFAGIKSAYEPAELEGKLTVMVANLAPRKMRFGMSEGMVLAAGPGGKDIFVLNPDEGALPGMRVK</sequence>
<feature type="binding site" evidence="16">
    <location>
        <position position="151"/>
    </location>
    <ligand>
        <name>Zn(2+)</name>
        <dbReference type="ChEBI" id="CHEBI:29105"/>
    </ligand>
</feature>
<dbReference type="GO" id="GO:0006431">
    <property type="term" value="P:methionyl-tRNA aminoacylation"/>
    <property type="evidence" value="ECO:0007669"/>
    <property type="project" value="UniProtKB-UniRule"/>
</dbReference>
<feature type="short sequence motif" description="'KMSKS' region" evidence="16">
    <location>
        <begin position="339"/>
        <end position="343"/>
    </location>
</feature>
<evidence type="ECO:0000256" key="12">
    <source>
        <dbReference type="ARBA" id="ARBA00022884"/>
    </source>
</evidence>
<dbReference type="FunFam" id="2.20.28.20:FF:000001">
    <property type="entry name" value="Methionine--tRNA ligase"/>
    <property type="match status" value="1"/>
</dbReference>
<dbReference type="Gene3D" id="3.40.50.620">
    <property type="entry name" value="HUPs"/>
    <property type="match status" value="1"/>
</dbReference>
<dbReference type="InterPro" id="IPR012340">
    <property type="entry name" value="NA-bd_OB-fold"/>
</dbReference>
<dbReference type="PANTHER" id="PTHR45765">
    <property type="entry name" value="METHIONINE--TRNA LIGASE"/>
    <property type="match status" value="1"/>
</dbReference>
<dbReference type="PROSITE" id="PS50886">
    <property type="entry name" value="TRBD"/>
    <property type="match status" value="1"/>
</dbReference>
<keyword evidence="20" id="KW-1185">Reference proteome</keyword>
<dbReference type="GO" id="GO:0005829">
    <property type="term" value="C:cytosol"/>
    <property type="evidence" value="ECO:0007669"/>
    <property type="project" value="TreeGrafter"/>
</dbReference>
<evidence type="ECO:0000256" key="5">
    <source>
        <dbReference type="ARBA" id="ARBA00022490"/>
    </source>
</evidence>
<dbReference type="CDD" id="cd00814">
    <property type="entry name" value="MetRS_core"/>
    <property type="match status" value="1"/>
</dbReference>
<evidence type="ECO:0000256" key="15">
    <source>
        <dbReference type="ARBA" id="ARBA00047364"/>
    </source>
</evidence>
<name>A0A4R1EVU5_9GAMM</name>
<evidence type="ECO:0000256" key="6">
    <source>
        <dbReference type="ARBA" id="ARBA00022555"/>
    </source>
</evidence>
<dbReference type="InterPro" id="IPR015413">
    <property type="entry name" value="Methionyl/Leucyl_tRNA_Synth"/>
</dbReference>
<evidence type="ECO:0000256" key="2">
    <source>
        <dbReference type="ARBA" id="ARBA00004496"/>
    </source>
</evidence>
<feature type="binding site" evidence="16">
    <location>
        <position position="164"/>
    </location>
    <ligand>
        <name>Zn(2+)</name>
        <dbReference type="ChEBI" id="CHEBI:29105"/>
    </ligand>
</feature>
<reference evidence="19 20" key="1">
    <citation type="submission" date="2019-03" db="EMBL/GenBank/DDBJ databases">
        <title>Genomic Encyclopedia of Type Strains, Phase IV (KMG-IV): sequencing the most valuable type-strain genomes for metagenomic binning, comparative biology and taxonomic classification.</title>
        <authorList>
            <person name="Goeker M."/>
        </authorList>
    </citation>
    <scope>NUCLEOTIDE SEQUENCE [LARGE SCALE GENOMIC DNA]</scope>
    <source>
        <strain evidence="19 20">DSM 24830</strain>
    </source>
</reference>
<dbReference type="FunFam" id="1.10.730.10:FF:000005">
    <property type="entry name" value="Methionine--tRNA ligase"/>
    <property type="match status" value="1"/>
</dbReference>
<comment type="subunit">
    <text evidence="4 16">Homodimer.</text>
</comment>
<dbReference type="InterPro" id="IPR029038">
    <property type="entry name" value="MetRS_Zn"/>
</dbReference>